<dbReference type="PANTHER" id="PTHR24320:SF154">
    <property type="entry name" value="OXIDOREDUCTASE, SHORT-CHAIN DEHYDROGENASE_REDUCTASE FAMILY (AFU_ORTHOLOGUE AFUA_2G04560)"/>
    <property type="match status" value="1"/>
</dbReference>
<protein>
    <submittedName>
        <fullName evidence="3">Dehydrogenase with different specificitie</fullName>
    </submittedName>
</protein>
<comment type="caution">
    <text evidence="3">The sequence shown here is derived from an EMBL/GenBank/DDBJ whole genome shotgun (WGS) entry which is preliminary data.</text>
</comment>
<dbReference type="Pfam" id="PF00106">
    <property type="entry name" value="adh_short"/>
    <property type="match status" value="1"/>
</dbReference>
<dbReference type="GO" id="GO:0016491">
    <property type="term" value="F:oxidoreductase activity"/>
    <property type="evidence" value="ECO:0007669"/>
    <property type="project" value="UniProtKB-KW"/>
</dbReference>
<dbReference type="Gene3D" id="3.40.50.720">
    <property type="entry name" value="NAD(P)-binding Rossmann-like Domain"/>
    <property type="match status" value="1"/>
</dbReference>
<dbReference type="AlphaFoldDB" id="A0A9P4TQ30"/>
<evidence type="ECO:0000313" key="3">
    <source>
        <dbReference type="EMBL" id="KAF2269423.1"/>
    </source>
</evidence>
<name>A0A9P4TQ30_9PLEO</name>
<reference evidence="4" key="1">
    <citation type="journal article" date="2020" name="Stud. Mycol.">
        <title>101 Dothideomycetes genomes: A test case for predicting lifestyles and emergence of pathogens.</title>
        <authorList>
            <person name="Haridas S."/>
            <person name="Albert R."/>
            <person name="Binder M."/>
            <person name="Bloem J."/>
            <person name="LaButti K."/>
            <person name="Salamov A."/>
            <person name="Andreopoulos B."/>
            <person name="Baker S."/>
            <person name="Barry K."/>
            <person name="Bills G."/>
            <person name="Bluhm B."/>
            <person name="Cannon C."/>
            <person name="Castanera R."/>
            <person name="Culley D."/>
            <person name="Daum C."/>
            <person name="Ezra D."/>
            <person name="Gonzalez J."/>
            <person name="Henrissat B."/>
            <person name="Kuo A."/>
            <person name="Liang C."/>
            <person name="Lipzen A."/>
            <person name="Lutzoni F."/>
            <person name="Magnuson J."/>
            <person name="Mondo S."/>
            <person name="Nolan M."/>
            <person name="Ohm R."/>
            <person name="Pangilinan J."/>
            <person name="Park H.-J."/>
            <person name="Ramirez L."/>
            <person name="Alfaro M."/>
            <person name="Sun H."/>
            <person name="Tritt A."/>
            <person name="Yoshinaga Y."/>
            <person name="Zwiers L.-H."/>
            <person name="Turgeon B."/>
            <person name="Goodwin S."/>
            <person name="Spatafora J."/>
            <person name="Crous P."/>
            <person name="Grigoriev I."/>
        </authorList>
    </citation>
    <scope>NUCLEOTIDE SEQUENCE [LARGE SCALE GENOMIC DNA]</scope>
    <source>
        <strain evidence="4">CBS 304.66</strain>
    </source>
</reference>
<proteinExistence type="inferred from homology"/>
<dbReference type="Proteomes" id="UP000800093">
    <property type="component" value="Unassembled WGS sequence"/>
</dbReference>
<dbReference type="InterPro" id="IPR002347">
    <property type="entry name" value="SDR_fam"/>
</dbReference>
<dbReference type="PRINTS" id="PR00081">
    <property type="entry name" value="GDHRDH"/>
</dbReference>
<dbReference type="SUPFAM" id="SSF51735">
    <property type="entry name" value="NAD(P)-binding Rossmann-fold domains"/>
    <property type="match status" value="1"/>
</dbReference>
<gene>
    <name evidence="3" type="ORF">CC78DRAFT_550842</name>
</gene>
<evidence type="ECO:0000256" key="2">
    <source>
        <dbReference type="ARBA" id="ARBA00023002"/>
    </source>
</evidence>
<keyword evidence="4" id="KW-1185">Reference proteome</keyword>
<organism evidence="3 4">
    <name type="scientific">Lojkania enalia</name>
    <dbReference type="NCBI Taxonomy" id="147567"/>
    <lineage>
        <taxon>Eukaryota</taxon>
        <taxon>Fungi</taxon>
        <taxon>Dikarya</taxon>
        <taxon>Ascomycota</taxon>
        <taxon>Pezizomycotina</taxon>
        <taxon>Dothideomycetes</taxon>
        <taxon>Pleosporomycetidae</taxon>
        <taxon>Pleosporales</taxon>
        <taxon>Pleosporales incertae sedis</taxon>
        <taxon>Lojkania</taxon>
    </lineage>
</organism>
<dbReference type="PANTHER" id="PTHR24320">
    <property type="entry name" value="RETINOL DEHYDROGENASE"/>
    <property type="match status" value="1"/>
</dbReference>
<dbReference type="InterPro" id="IPR036291">
    <property type="entry name" value="NAD(P)-bd_dom_sf"/>
</dbReference>
<evidence type="ECO:0000313" key="4">
    <source>
        <dbReference type="Proteomes" id="UP000800093"/>
    </source>
</evidence>
<comment type="similarity">
    <text evidence="1">Belongs to the short-chain dehydrogenases/reductases (SDR) family.</text>
</comment>
<sequence>MVTHDYSFNPNSDIPSLSDKVILVTGGTAGIGTETIVQLVKHNPDRIYFTGRNASSAENVIQSAKDTNPNVQVTFVACDFTSLQSVYEAGKRVTNESQRLDILICNAGVMAIPKTTTKDGYEVQFGVNHLAHALLIKTLLPLMLHTTTLSDASVRIVILSSLGFRGASTIDFPRLKSEQDMGILGPFMRYGQSKLANVLYAKALAKRYPDISSVSIHPGIIKTGMFQAATTFWRQISVQDGAKNSLWAATVKKEKIKNGAFYEPVGQMGGSTKASRNADLAEKLWEWTEEQLKDFT</sequence>
<keyword evidence="2" id="KW-0560">Oxidoreductase</keyword>
<dbReference type="EMBL" id="ML986582">
    <property type="protein sequence ID" value="KAF2269423.1"/>
    <property type="molecule type" value="Genomic_DNA"/>
</dbReference>
<evidence type="ECO:0000256" key="1">
    <source>
        <dbReference type="ARBA" id="ARBA00006484"/>
    </source>
</evidence>
<accession>A0A9P4TQ30</accession>
<dbReference type="OrthoDB" id="191139at2759"/>